<keyword evidence="1" id="KW-0472">Membrane</keyword>
<dbReference type="AlphaFoldDB" id="A0A4Y8IMQ3"/>
<evidence type="ECO:0000313" key="2">
    <source>
        <dbReference type="EMBL" id="TFB21481.1"/>
    </source>
</evidence>
<dbReference type="InterPro" id="IPR012505">
    <property type="entry name" value="YbbR"/>
</dbReference>
<name>A0A4Y8IMQ3_9BACI</name>
<evidence type="ECO:0000313" key="3">
    <source>
        <dbReference type="Proteomes" id="UP000297975"/>
    </source>
</evidence>
<dbReference type="Gene3D" id="2.170.120.30">
    <property type="match status" value="2"/>
</dbReference>
<dbReference type="OrthoDB" id="2960905at2"/>
<sequence length="428" mass="47317">MRSLHHLSRGTGGGNEMDRWIKSPWFTRIVSLFLALLLYMTVALDEANTSRSSNTFLPTGSTDSETMTNVPLQVELDEENYVVRGVPDTVEVTLEGPSSSVTQAVRQRNFEVFIDLNGLQPGTHEVDIKHSGIPSQITVYIEPRTIEVTIEDRANVSRQVELEYVGKNGIDESEVFASPPAVSPEEVEITGAKTAIDRIGIVKAIVNFSDLADDGIARSIPVKVYDAQGNELSVFINPSTVTVEADVSISDKRLPINYETTGELSEDLVLRSINVTPVTATLFGTSEVLNDIDQLEPIEINLSEITQSTTIDAELNIPSGVRKVEPEKVSVEVFVEEAEERLLEDMEINVDNLSEGQEITFLDPEEPLVDVTAIGKTEDIEQLNPEDIRVSIDVSDYVAGEFYADVLLEGPENVRLRTNTERVRVRIE</sequence>
<proteinExistence type="predicted"/>
<organism evidence="2 3">
    <name type="scientific">Filobacillus milosensis</name>
    <dbReference type="NCBI Taxonomy" id="94137"/>
    <lineage>
        <taxon>Bacteria</taxon>
        <taxon>Bacillati</taxon>
        <taxon>Bacillota</taxon>
        <taxon>Bacilli</taxon>
        <taxon>Bacillales</taxon>
        <taxon>Bacillaceae</taxon>
        <taxon>Filobacillus</taxon>
    </lineage>
</organism>
<accession>A0A4Y8IMQ3</accession>
<evidence type="ECO:0000256" key="1">
    <source>
        <dbReference type="SAM" id="Phobius"/>
    </source>
</evidence>
<evidence type="ECO:0008006" key="4">
    <source>
        <dbReference type="Google" id="ProtNLM"/>
    </source>
</evidence>
<gene>
    <name evidence="2" type="ORF">E3U55_09220</name>
</gene>
<dbReference type="EMBL" id="SOPW01000008">
    <property type="protein sequence ID" value="TFB21481.1"/>
    <property type="molecule type" value="Genomic_DNA"/>
</dbReference>
<keyword evidence="1" id="KW-0812">Transmembrane</keyword>
<dbReference type="PANTHER" id="PTHR37804:SF1">
    <property type="entry name" value="CDAA REGULATORY PROTEIN CDAR"/>
    <property type="match status" value="1"/>
</dbReference>
<reference evidence="2 3" key="1">
    <citation type="submission" date="2019-03" db="EMBL/GenBank/DDBJ databases">
        <authorList>
            <person name="He R.-H."/>
        </authorList>
    </citation>
    <scope>NUCLEOTIDE SEQUENCE [LARGE SCALE GENOMIC DNA]</scope>
    <source>
        <strain evidence="3">SH 714</strain>
    </source>
</reference>
<protein>
    <recommendedName>
        <fullName evidence="4">YbbR-like domain-containing protein</fullName>
    </recommendedName>
</protein>
<dbReference type="Gene3D" id="2.170.120.40">
    <property type="entry name" value="YbbR-like domain"/>
    <property type="match status" value="2"/>
</dbReference>
<comment type="caution">
    <text evidence="2">The sequence shown here is derived from an EMBL/GenBank/DDBJ whole genome shotgun (WGS) entry which is preliminary data.</text>
</comment>
<dbReference type="PANTHER" id="PTHR37804">
    <property type="entry name" value="CDAA REGULATORY PROTEIN CDAR"/>
    <property type="match status" value="1"/>
</dbReference>
<dbReference type="InterPro" id="IPR053154">
    <property type="entry name" value="c-di-AMP_regulator"/>
</dbReference>
<keyword evidence="1" id="KW-1133">Transmembrane helix</keyword>
<dbReference type="Pfam" id="PF07949">
    <property type="entry name" value="YbbR"/>
    <property type="match status" value="3"/>
</dbReference>
<dbReference type="Proteomes" id="UP000297975">
    <property type="component" value="Unassembled WGS sequence"/>
</dbReference>
<feature type="transmembrane region" description="Helical" evidence="1">
    <location>
        <begin position="25"/>
        <end position="44"/>
    </location>
</feature>
<keyword evidence="3" id="KW-1185">Reference proteome</keyword>